<evidence type="ECO:0000256" key="1">
    <source>
        <dbReference type="SAM" id="MobiDB-lite"/>
    </source>
</evidence>
<name>A0A8S9LVB0_BRACR</name>
<dbReference type="AlphaFoldDB" id="A0A8S9LVB0"/>
<proteinExistence type="predicted"/>
<dbReference type="EMBL" id="QGKY02000089">
    <property type="protein sequence ID" value="KAF2611940.1"/>
    <property type="molecule type" value="Genomic_DNA"/>
</dbReference>
<evidence type="ECO:0000313" key="2">
    <source>
        <dbReference type="EMBL" id="KAF2611940.1"/>
    </source>
</evidence>
<comment type="caution">
    <text evidence="2">The sequence shown here is derived from an EMBL/GenBank/DDBJ whole genome shotgun (WGS) entry which is preliminary data.</text>
</comment>
<sequence length="191" mass="21919">MGKNGSMSPLILRVRKRCERDESWMELKTSAELVNKVPDSEKSSFGSSRDPVSAPRASASEIELDAMIGKGRLVDSSCFTSSLEFVSVSLGFRELDSSKDFCVALGRLWWFDLDRGAVEMLLRSRNVRIVKWKIWEHLEILCGLIVLRRWRSNSTSRQDDMTEDRNEMVYYQLEILLAYVRDGRDSLPSNT</sequence>
<accession>A0A8S9LVB0</accession>
<protein>
    <submittedName>
        <fullName evidence="2">Uncharacterized protein</fullName>
    </submittedName>
</protein>
<reference evidence="2" key="1">
    <citation type="submission" date="2019-12" db="EMBL/GenBank/DDBJ databases">
        <title>Genome sequencing and annotation of Brassica cretica.</title>
        <authorList>
            <person name="Studholme D.J."/>
            <person name="Sarris P.F."/>
        </authorList>
    </citation>
    <scope>NUCLEOTIDE SEQUENCE</scope>
    <source>
        <strain evidence="2">PFS-102/07</strain>
        <tissue evidence="2">Leaf</tissue>
    </source>
</reference>
<gene>
    <name evidence="2" type="ORF">F2Q70_00013573</name>
</gene>
<organism evidence="2">
    <name type="scientific">Brassica cretica</name>
    <name type="common">Mustard</name>
    <dbReference type="NCBI Taxonomy" id="69181"/>
    <lineage>
        <taxon>Eukaryota</taxon>
        <taxon>Viridiplantae</taxon>
        <taxon>Streptophyta</taxon>
        <taxon>Embryophyta</taxon>
        <taxon>Tracheophyta</taxon>
        <taxon>Spermatophyta</taxon>
        <taxon>Magnoliopsida</taxon>
        <taxon>eudicotyledons</taxon>
        <taxon>Gunneridae</taxon>
        <taxon>Pentapetalae</taxon>
        <taxon>rosids</taxon>
        <taxon>malvids</taxon>
        <taxon>Brassicales</taxon>
        <taxon>Brassicaceae</taxon>
        <taxon>Brassiceae</taxon>
        <taxon>Brassica</taxon>
    </lineage>
</organism>
<feature type="region of interest" description="Disordered" evidence="1">
    <location>
        <begin position="35"/>
        <end position="57"/>
    </location>
</feature>